<dbReference type="EMBL" id="JAIWYP010000003">
    <property type="protein sequence ID" value="KAH3845495.1"/>
    <property type="molecule type" value="Genomic_DNA"/>
</dbReference>
<dbReference type="Proteomes" id="UP000828390">
    <property type="component" value="Unassembled WGS sequence"/>
</dbReference>
<accession>A0A9D4KSZ3</accession>
<organism evidence="3 4">
    <name type="scientific">Dreissena polymorpha</name>
    <name type="common">Zebra mussel</name>
    <name type="synonym">Mytilus polymorpha</name>
    <dbReference type="NCBI Taxonomy" id="45954"/>
    <lineage>
        <taxon>Eukaryota</taxon>
        <taxon>Metazoa</taxon>
        <taxon>Spiralia</taxon>
        <taxon>Lophotrochozoa</taxon>
        <taxon>Mollusca</taxon>
        <taxon>Bivalvia</taxon>
        <taxon>Autobranchia</taxon>
        <taxon>Heteroconchia</taxon>
        <taxon>Euheterodonta</taxon>
        <taxon>Imparidentia</taxon>
        <taxon>Neoheterodontei</taxon>
        <taxon>Myida</taxon>
        <taxon>Dreissenoidea</taxon>
        <taxon>Dreissenidae</taxon>
        <taxon>Dreissena</taxon>
    </lineage>
</organism>
<proteinExistence type="predicted"/>
<gene>
    <name evidence="3" type="ORF">DPMN_087776</name>
</gene>
<evidence type="ECO:0000256" key="1">
    <source>
        <dbReference type="SAM" id="Coils"/>
    </source>
</evidence>
<dbReference type="AlphaFoldDB" id="A0A9D4KSZ3"/>
<reference evidence="3" key="2">
    <citation type="submission" date="2020-11" db="EMBL/GenBank/DDBJ databases">
        <authorList>
            <person name="McCartney M.A."/>
            <person name="Auch B."/>
            <person name="Kono T."/>
            <person name="Mallez S."/>
            <person name="Becker A."/>
            <person name="Gohl D.M."/>
            <person name="Silverstein K.A.T."/>
            <person name="Koren S."/>
            <person name="Bechman K.B."/>
            <person name="Herman A."/>
            <person name="Abrahante J.E."/>
            <person name="Garbe J."/>
        </authorList>
    </citation>
    <scope>NUCLEOTIDE SEQUENCE</scope>
    <source>
        <strain evidence="3">Duluth1</strain>
        <tissue evidence="3">Whole animal</tissue>
    </source>
</reference>
<feature type="region of interest" description="Disordered" evidence="2">
    <location>
        <begin position="1"/>
        <end position="37"/>
    </location>
</feature>
<evidence type="ECO:0000313" key="3">
    <source>
        <dbReference type="EMBL" id="KAH3845495.1"/>
    </source>
</evidence>
<comment type="caution">
    <text evidence="3">The sequence shown here is derived from an EMBL/GenBank/DDBJ whole genome shotgun (WGS) entry which is preliminary data.</text>
</comment>
<evidence type="ECO:0000313" key="4">
    <source>
        <dbReference type="Proteomes" id="UP000828390"/>
    </source>
</evidence>
<keyword evidence="1" id="KW-0175">Coiled coil</keyword>
<sequence length="71" mass="7742">MTTTSIGGPLSRSRVPESGFRSNPYIDRGPEAQDRVKAELASEISELEADITVTLEQLQIQREEPLAPGVC</sequence>
<feature type="coiled-coil region" evidence="1">
    <location>
        <begin position="37"/>
        <end position="64"/>
    </location>
</feature>
<name>A0A9D4KSZ3_DREPO</name>
<evidence type="ECO:0000256" key="2">
    <source>
        <dbReference type="SAM" id="MobiDB-lite"/>
    </source>
</evidence>
<protein>
    <submittedName>
        <fullName evidence="3">Uncharacterized protein</fullName>
    </submittedName>
</protein>
<reference evidence="3" key="1">
    <citation type="journal article" date="2019" name="bioRxiv">
        <title>The Genome of the Zebra Mussel, Dreissena polymorpha: A Resource for Invasive Species Research.</title>
        <authorList>
            <person name="McCartney M.A."/>
            <person name="Auch B."/>
            <person name="Kono T."/>
            <person name="Mallez S."/>
            <person name="Zhang Y."/>
            <person name="Obille A."/>
            <person name="Becker A."/>
            <person name="Abrahante J.E."/>
            <person name="Garbe J."/>
            <person name="Badalamenti J.P."/>
            <person name="Herman A."/>
            <person name="Mangelson H."/>
            <person name="Liachko I."/>
            <person name="Sullivan S."/>
            <person name="Sone E.D."/>
            <person name="Koren S."/>
            <person name="Silverstein K.A.T."/>
            <person name="Beckman K.B."/>
            <person name="Gohl D.M."/>
        </authorList>
    </citation>
    <scope>NUCLEOTIDE SEQUENCE</scope>
    <source>
        <strain evidence="3">Duluth1</strain>
        <tissue evidence="3">Whole animal</tissue>
    </source>
</reference>
<feature type="compositionally biased region" description="Basic and acidic residues" evidence="2">
    <location>
        <begin position="28"/>
        <end position="37"/>
    </location>
</feature>
<keyword evidence="4" id="KW-1185">Reference proteome</keyword>